<accession>A0ABP7WB47</accession>
<proteinExistence type="predicted"/>
<evidence type="ECO:0000313" key="2">
    <source>
        <dbReference type="Proteomes" id="UP001500683"/>
    </source>
</evidence>
<name>A0ABP7WB47_9ACTN</name>
<evidence type="ECO:0000313" key="1">
    <source>
        <dbReference type="EMBL" id="GAA4085189.1"/>
    </source>
</evidence>
<gene>
    <name evidence="1" type="ORF">GCM10022214_51490</name>
</gene>
<dbReference type="Proteomes" id="UP001500683">
    <property type="component" value="Unassembled WGS sequence"/>
</dbReference>
<protein>
    <recommendedName>
        <fullName evidence="3">Helix-turn-helix domain-containing protein</fullName>
    </recommendedName>
</protein>
<organism evidence="1 2">
    <name type="scientific">Actinomadura miaoliensis</name>
    <dbReference type="NCBI Taxonomy" id="430685"/>
    <lineage>
        <taxon>Bacteria</taxon>
        <taxon>Bacillati</taxon>
        <taxon>Actinomycetota</taxon>
        <taxon>Actinomycetes</taxon>
        <taxon>Streptosporangiales</taxon>
        <taxon>Thermomonosporaceae</taxon>
        <taxon>Actinomadura</taxon>
    </lineage>
</organism>
<dbReference type="EMBL" id="BAAAZG010000038">
    <property type="protein sequence ID" value="GAA4085189.1"/>
    <property type="molecule type" value="Genomic_DNA"/>
</dbReference>
<comment type="caution">
    <text evidence="1">The sequence shown here is derived from an EMBL/GenBank/DDBJ whole genome shotgun (WGS) entry which is preliminary data.</text>
</comment>
<sequence length="153" mass="16707">MRGGRQKPQMSTEQEAALEALKGAVAEFTAANQQREELIVEAGEARVPRARVEETSGLSRSTIWKLWKAAGVPPLPAGTSHLQLSDKQREILARLGDAADRCRRAEEGYAENLLNCGRVGVRQTLVADATGYGRERIRQKWREAGIKPGGGKS</sequence>
<keyword evidence="2" id="KW-1185">Reference proteome</keyword>
<evidence type="ECO:0008006" key="3">
    <source>
        <dbReference type="Google" id="ProtNLM"/>
    </source>
</evidence>
<reference evidence="2" key="1">
    <citation type="journal article" date="2019" name="Int. J. Syst. Evol. Microbiol.">
        <title>The Global Catalogue of Microorganisms (GCM) 10K type strain sequencing project: providing services to taxonomists for standard genome sequencing and annotation.</title>
        <authorList>
            <consortium name="The Broad Institute Genomics Platform"/>
            <consortium name="The Broad Institute Genome Sequencing Center for Infectious Disease"/>
            <person name="Wu L."/>
            <person name="Ma J."/>
        </authorList>
    </citation>
    <scope>NUCLEOTIDE SEQUENCE [LARGE SCALE GENOMIC DNA]</scope>
    <source>
        <strain evidence="2">JCM 16702</strain>
    </source>
</reference>